<organism evidence="8">
    <name type="scientific">marine sediment metagenome</name>
    <dbReference type="NCBI Taxonomy" id="412755"/>
    <lineage>
        <taxon>unclassified sequences</taxon>
        <taxon>metagenomes</taxon>
        <taxon>ecological metagenomes</taxon>
    </lineage>
</organism>
<dbReference type="PANTHER" id="PTHR33653">
    <property type="entry name" value="RIBONUCLEASE VAPC2"/>
    <property type="match status" value="1"/>
</dbReference>
<dbReference type="InterPro" id="IPR029060">
    <property type="entry name" value="PIN-like_dom_sf"/>
</dbReference>
<evidence type="ECO:0000256" key="2">
    <source>
        <dbReference type="ARBA" id="ARBA00022722"/>
    </source>
</evidence>
<proteinExistence type="inferred from homology"/>
<dbReference type="PANTHER" id="PTHR33653:SF1">
    <property type="entry name" value="RIBONUCLEASE VAPC2"/>
    <property type="match status" value="1"/>
</dbReference>
<dbReference type="GO" id="GO:0016787">
    <property type="term" value="F:hydrolase activity"/>
    <property type="evidence" value="ECO:0007669"/>
    <property type="project" value="UniProtKB-KW"/>
</dbReference>
<keyword evidence="3" id="KW-0479">Metal-binding</keyword>
<dbReference type="InterPro" id="IPR002716">
    <property type="entry name" value="PIN_dom"/>
</dbReference>
<evidence type="ECO:0000259" key="7">
    <source>
        <dbReference type="Pfam" id="PF01850"/>
    </source>
</evidence>
<comment type="caution">
    <text evidence="8">The sequence shown here is derived from an EMBL/GenBank/DDBJ whole genome shotgun (WGS) entry which is preliminary data.</text>
</comment>
<dbReference type="GO" id="GO:0004518">
    <property type="term" value="F:nuclease activity"/>
    <property type="evidence" value="ECO:0007669"/>
    <property type="project" value="UniProtKB-KW"/>
</dbReference>
<evidence type="ECO:0000256" key="1">
    <source>
        <dbReference type="ARBA" id="ARBA00001946"/>
    </source>
</evidence>
<comment type="cofactor">
    <cofactor evidence="1">
        <name>Mg(2+)</name>
        <dbReference type="ChEBI" id="CHEBI:18420"/>
    </cofactor>
</comment>
<name>A0A0F9QE02_9ZZZZ</name>
<accession>A0A0F9QE02</accession>
<keyword evidence="5" id="KW-0460">Magnesium</keyword>
<comment type="similarity">
    <text evidence="6">Belongs to the PINc/VapC protein family.</text>
</comment>
<dbReference type="Gene3D" id="3.40.50.1010">
    <property type="entry name" value="5'-nuclease"/>
    <property type="match status" value="1"/>
</dbReference>
<sequence length="144" mass="16824">MICLLDTNILIGILREHKPIVLKYNQLTKKQQDKGITSYTIAELYEGVNRVESLKKMEAQLKLLEIILNDFERRNRIFSLSRKEAEKYAELKMALEKKGTPIPIMDLLIGTIAIVNNYKFITSDKKHFQNLEDIIPKLNIEYWG</sequence>
<gene>
    <name evidence="8" type="ORF">LCGC14_1026330</name>
</gene>
<evidence type="ECO:0000256" key="5">
    <source>
        <dbReference type="ARBA" id="ARBA00022842"/>
    </source>
</evidence>
<dbReference type="InterPro" id="IPR050556">
    <property type="entry name" value="Type_II_TA_system_RNase"/>
</dbReference>
<dbReference type="EMBL" id="LAZR01004134">
    <property type="protein sequence ID" value="KKN11461.1"/>
    <property type="molecule type" value="Genomic_DNA"/>
</dbReference>
<reference evidence="8" key="1">
    <citation type="journal article" date="2015" name="Nature">
        <title>Complex archaea that bridge the gap between prokaryotes and eukaryotes.</title>
        <authorList>
            <person name="Spang A."/>
            <person name="Saw J.H."/>
            <person name="Jorgensen S.L."/>
            <person name="Zaremba-Niedzwiedzka K."/>
            <person name="Martijn J."/>
            <person name="Lind A.E."/>
            <person name="van Eijk R."/>
            <person name="Schleper C."/>
            <person name="Guy L."/>
            <person name="Ettema T.J."/>
        </authorList>
    </citation>
    <scope>NUCLEOTIDE SEQUENCE</scope>
</reference>
<evidence type="ECO:0000256" key="4">
    <source>
        <dbReference type="ARBA" id="ARBA00022801"/>
    </source>
</evidence>
<dbReference type="GO" id="GO:0046872">
    <property type="term" value="F:metal ion binding"/>
    <property type="evidence" value="ECO:0007669"/>
    <property type="project" value="UniProtKB-KW"/>
</dbReference>
<evidence type="ECO:0000256" key="3">
    <source>
        <dbReference type="ARBA" id="ARBA00022723"/>
    </source>
</evidence>
<keyword evidence="2" id="KW-0540">Nuclease</keyword>
<evidence type="ECO:0000256" key="6">
    <source>
        <dbReference type="ARBA" id="ARBA00038093"/>
    </source>
</evidence>
<feature type="domain" description="PIN" evidence="7">
    <location>
        <begin position="4"/>
        <end position="130"/>
    </location>
</feature>
<dbReference type="SUPFAM" id="SSF88723">
    <property type="entry name" value="PIN domain-like"/>
    <property type="match status" value="1"/>
</dbReference>
<protein>
    <recommendedName>
        <fullName evidence="7">PIN domain-containing protein</fullName>
    </recommendedName>
</protein>
<dbReference type="CDD" id="cd09881">
    <property type="entry name" value="PIN_VapC4-5_FitB-like"/>
    <property type="match status" value="1"/>
</dbReference>
<dbReference type="AlphaFoldDB" id="A0A0F9QE02"/>
<evidence type="ECO:0000313" key="8">
    <source>
        <dbReference type="EMBL" id="KKN11461.1"/>
    </source>
</evidence>
<keyword evidence="4" id="KW-0378">Hydrolase</keyword>
<dbReference type="Pfam" id="PF01850">
    <property type="entry name" value="PIN"/>
    <property type="match status" value="1"/>
</dbReference>